<comment type="caution">
    <text evidence="1">The sequence shown here is derived from an EMBL/GenBank/DDBJ whole genome shotgun (WGS) entry which is preliminary data.</text>
</comment>
<proteinExistence type="predicted"/>
<dbReference type="Proteomes" id="UP001054945">
    <property type="component" value="Unassembled WGS sequence"/>
</dbReference>
<accession>A0AAV4N2W8</accession>
<reference evidence="1 2" key="1">
    <citation type="submission" date="2021-06" db="EMBL/GenBank/DDBJ databases">
        <title>Caerostris extrusa draft genome.</title>
        <authorList>
            <person name="Kono N."/>
            <person name="Arakawa K."/>
        </authorList>
    </citation>
    <scope>NUCLEOTIDE SEQUENCE [LARGE SCALE GENOMIC DNA]</scope>
</reference>
<dbReference type="AlphaFoldDB" id="A0AAV4N2W8"/>
<protein>
    <submittedName>
        <fullName evidence="1">Uncharacterized protein</fullName>
    </submittedName>
</protein>
<gene>
    <name evidence="1" type="ORF">CEXT_693521</name>
</gene>
<sequence length="102" mass="10936">MQPGRHVVGPQSLGVPAGQFWGPEGNRISHDTPLLGVNLVVQAHCHHLSTGWSLRVIKLCRNGEVVKNEPKAAATATADVIVLKASSIKACCNTYDLGTRRK</sequence>
<organism evidence="1 2">
    <name type="scientific">Caerostris extrusa</name>
    <name type="common">Bark spider</name>
    <name type="synonym">Caerostris bankana</name>
    <dbReference type="NCBI Taxonomy" id="172846"/>
    <lineage>
        <taxon>Eukaryota</taxon>
        <taxon>Metazoa</taxon>
        <taxon>Ecdysozoa</taxon>
        <taxon>Arthropoda</taxon>
        <taxon>Chelicerata</taxon>
        <taxon>Arachnida</taxon>
        <taxon>Araneae</taxon>
        <taxon>Araneomorphae</taxon>
        <taxon>Entelegynae</taxon>
        <taxon>Araneoidea</taxon>
        <taxon>Araneidae</taxon>
        <taxon>Caerostris</taxon>
    </lineage>
</organism>
<name>A0AAV4N2W8_CAEEX</name>
<evidence type="ECO:0000313" key="1">
    <source>
        <dbReference type="EMBL" id="GIX78170.1"/>
    </source>
</evidence>
<dbReference type="EMBL" id="BPLR01020392">
    <property type="protein sequence ID" value="GIX78170.1"/>
    <property type="molecule type" value="Genomic_DNA"/>
</dbReference>
<evidence type="ECO:0000313" key="2">
    <source>
        <dbReference type="Proteomes" id="UP001054945"/>
    </source>
</evidence>
<keyword evidence="2" id="KW-1185">Reference proteome</keyword>